<dbReference type="GO" id="GO:0005737">
    <property type="term" value="C:cytoplasm"/>
    <property type="evidence" value="ECO:0007669"/>
    <property type="project" value="TreeGrafter"/>
</dbReference>
<dbReference type="PANTHER" id="PTHR13932:SF5">
    <property type="entry name" value="RADICAL S-ADENOSYL METHIONINE DOMAIN-CONTAINING PROTEIN 1, MITOCHONDRIAL"/>
    <property type="match status" value="1"/>
</dbReference>
<name>A0AAD2FDJ5_9STRA</name>
<reference evidence="2" key="1">
    <citation type="submission" date="2023-08" db="EMBL/GenBank/DDBJ databases">
        <authorList>
            <person name="Audoor S."/>
            <person name="Bilcke G."/>
        </authorList>
    </citation>
    <scope>NUCLEOTIDE SEQUENCE</scope>
</reference>
<dbReference type="InterPro" id="IPR034505">
    <property type="entry name" value="Coproporphyrinogen-III_oxidase"/>
</dbReference>
<dbReference type="Proteomes" id="UP001295423">
    <property type="component" value="Unassembled WGS sequence"/>
</dbReference>
<dbReference type="Pfam" id="PF04055">
    <property type="entry name" value="Radical_SAM"/>
    <property type="match status" value="1"/>
</dbReference>
<dbReference type="PANTHER" id="PTHR13932">
    <property type="entry name" value="COPROPORPHYRINIGEN III OXIDASE"/>
    <property type="match status" value="1"/>
</dbReference>
<dbReference type="InterPro" id="IPR007197">
    <property type="entry name" value="rSAM"/>
</dbReference>
<dbReference type="InterPro" id="IPR006638">
    <property type="entry name" value="Elp3/MiaA/NifB-like_rSAM"/>
</dbReference>
<gene>
    <name evidence="2" type="ORF">CYCCA115_LOCUS1899</name>
</gene>
<protein>
    <recommendedName>
        <fullName evidence="1">Elp3/MiaA/NifB-like radical SAM core domain-containing protein</fullName>
    </recommendedName>
</protein>
<dbReference type="SMART" id="SM00729">
    <property type="entry name" value="Elp3"/>
    <property type="match status" value="1"/>
</dbReference>
<evidence type="ECO:0000313" key="3">
    <source>
        <dbReference type="Proteomes" id="UP001295423"/>
    </source>
</evidence>
<comment type="caution">
    <text evidence="2">The sequence shown here is derived from an EMBL/GenBank/DDBJ whole genome shotgun (WGS) entry which is preliminary data.</text>
</comment>
<dbReference type="GO" id="GO:0051539">
    <property type="term" value="F:4 iron, 4 sulfur cluster binding"/>
    <property type="evidence" value="ECO:0007669"/>
    <property type="project" value="TreeGrafter"/>
</dbReference>
<dbReference type="AlphaFoldDB" id="A0AAD2FDJ5"/>
<dbReference type="GO" id="GO:0003824">
    <property type="term" value="F:catalytic activity"/>
    <property type="evidence" value="ECO:0007669"/>
    <property type="project" value="InterPro"/>
</dbReference>
<dbReference type="EMBL" id="CAKOGP040000113">
    <property type="protein sequence ID" value="CAJ1930314.1"/>
    <property type="molecule type" value="Genomic_DNA"/>
</dbReference>
<feature type="domain" description="Elp3/MiaA/NifB-like radical SAM core" evidence="1">
    <location>
        <begin position="10"/>
        <end position="221"/>
    </location>
</feature>
<evidence type="ECO:0000313" key="2">
    <source>
        <dbReference type="EMBL" id="CAJ1930314.1"/>
    </source>
</evidence>
<sequence length="419" mass="46712">MNAQYEEALLTELYRIAGSISSFSKNGKIPLQSIYFGGGTPSLAPVETISKILEHAIGENGPFYLVNDQTSNVNANSRTKTNDDNNGSTAEVSIEMDPGTFTIEKLQKLKEIGFNRISLGVQSFDDAILEHMGRFHRSADVFAAVDMIEKVFGEDANYSIDLITGVPGLTLAKWAETLQITTTQLSPQPSHMSVYDLQIEQGTVFSSWYQEQDAVTGTRTSASSFNRTLPLPTEDECAFMYKYTAGYLRSKQYEHYEVSSYAYRGVTDDSEKGGKRSKHNQIYWEPSSSWYAIGVGATSFVDGRLVARPKTLVDYYEWLNDNDKSKHSTDEVEENELLLDDELLTDLVMKRLRTIDGLDLKGVEDRFGNERASTILEGATLGLEIGLAEYDSRTKILRLKDPEGMLFSNSIISSIFAAL</sequence>
<evidence type="ECO:0000259" key="1">
    <source>
        <dbReference type="SMART" id="SM00729"/>
    </source>
</evidence>
<dbReference type="GO" id="GO:0006779">
    <property type="term" value="P:porphyrin-containing compound biosynthetic process"/>
    <property type="evidence" value="ECO:0007669"/>
    <property type="project" value="TreeGrafter"/>
</dbReference>
<organism evidence="2 3">
    <name type="scientific">Cylindrotheca closterium</name>
    <dbReference type="NCBI Taxonomy" id="2856"/>
    <lineage>
        <taxon>Eukaryota</taxon>
        <taxon>Sar</taxon>
        <taxon>Stramenopiles</taxon>
        <taxon>Ochrophyta</taxon>
        <taxon>Bacillariophyta</taxon>
        <taxon>Bacillariophyceae</taxon>
        <taxon>Bacillariophycidae</taxon>
        <taxon>Bacillariales</taxon>
        <taxon>Bacillariaceae</taxon>
        <taxon>Cylindrotheca</taxon>
    </lineage>
</organism>
<dbReference type="Gene3D" id="3.30.750.200">
    <property type="match status" value="1"/>
</dbReference>
<dbReference type="InterPro" id="IPR058240">
    <property type="entry name" value="rSAM_sf"/>
</dbReference>
<proteinExistence type="predicted"/>
<dbReference type="SUPFAM" id="SSF102114">
    <property type="entry name" value="Radical SAM enzymes"/>
    <property type="match status" value="1"/>
</dbReference>
<accession>A0AAD2FDJ5</accession>
<keyword evidence="3" id="KW-1185">Reference proteome</keyword>